<dbReference type="PANTHER" id="PTHR42718">
    <property type="entry name" value="MAJOR FACILITATOR SUPERFAMILY MULTIDRUG TRANSPORTER MFSC"/>
    <property type="match status" value="1"/>
</dbReference>
<evidence type="ECO:0000256" key="3">
    <source>
        <dbReference type="ARBA" id="ARBA00022692"/>
    </source>
</evidence>
<organism evidence="8 9">
    <name type="scientific">Trebonia kvetii</name>
    <dbReference type="NCBI Taxonomy" id="2480626"/>
    <lineage>
        <taxon>Bacteria</taxon>
        <taxon>Bacillati</taxon>
        <taxon>Actinomycetota</taxon>
        <taxon>Actinomycetes</taxon>
        <taxon>Streptosporangiales</taxon>
        <taxon>Treboniaceae</taxon>
        <taxon>Trebonia</taxon>
    </lineage>
</organism>
<feature type="transmembrane region" description="Helical" evidence="6">
    <location>
        <begin position="216"/>
        <end position="233"/>
    </location>
</feature>
<dbReference type="AlphaFoldDB" id="A0A6P2BL89"/>
<keyword evidence="9" id="KW-1185">Reference proteome</keyword>
<feature type="transmembrane region" description="Helical" evidence="6">
    <location>
        <begin position="435"/>
        <end position="453"/>
    </location>
</feature>
<keyword evidence="3 6" id="KW-0812">Transmembrane</keyword>
<evidence type="ECO:0000256" key="2">
    <source>
        <dbReference type="ARBA" id="ARBA00022448"/>
    </source>
</evidence>
<comment type="caution">
    <text evidence="8">The sequence shown here is derived from an EMBL/GenBank/DDBJ whole genome shotgun (WGS) entry which is preliminary data.</text>
</comment>
<feature type="transmembrane region" description="Helical" evidence="6">
    <location>
        <begin position="154"/>
        <end position="173"/>
    </location>
</feature>
<feature type="transmembrane region" description="Helical" evidence="6">
    <location>
        <begin position="314"/>
        <end position="336"/>
    </location>
</feature>
<comment type="subcellular location">
    <subcellularLocation>
        <location evidence="1">Cell membrane</location>
        <topology evidence="1">Multi-pass membrane protein</topology>
    </subcellularLocation>
</comment>
<proteinExistence type="predicted"/>
<evidence type="ECO:0000259" key="7">
    <source>
        <dbReference type="PROSITE" id="PS50850"/>
    </source>
</evidence>
<keyword evidence="5 6" id="KW-0472">Membrane</keyword>
<feature type="transmembrane region" description="Helical" evidence="6">
    <location>
        <begin position="123"/>
        <end position="148"/>
    </location>
</feature>
<gene>
    <name evidence="8" type="ORF">EAS64_40950</name>
</gene>
<protein>
    <submittedName>
        <fullName evidence="8">MFS transporter</fullName>
    </submittedName>
</protein>
<dbReference type="Proteomes" id="UP000460272">
    <property type="component" value="Unassembled WGS sequence"/>
</dbReference>
<evidence type="ECO:0000313" key="8">
    <source>
        <dbReference type="EMBL" id="TVY99741.1"/>
    </source>
</evidence>
<keyword evidence="2" id="KW-0813">Transport</keyword>
<reference evidence="8 9" key="1">
    <citation type="submission" date="2018-11" db="EMBL/GenBank/DDBJ databases">
        <title>Trebonia kvetii gen.nov., sp.nov., a novel acidophilic actinobacterium, and proposal of the new actinobacterial family Treboniaceae fam. nov.</title>
        <authorList>
            <person name="Rapoport D."/>
            <person name="Sagova-Mareckova M."/>
            <person name="Sedlacek I."/>
            <person name="Provaznik J."/>
            <person name="Kralova S."/>
            <person name="Pavlinic D."/>
            <person name="Benes V."/>
            <person name="Kopecky J."/>
        </authorList>
    </citation>
    <scope>NUCLEOTIDE SEQUENCE [LARGE SCALE GENOMIC DNA]</scope>
    <source>
        <strain evidence="8 9">15Tr583</strain>
    </source>
</reference>
<dbReference type="InterPro" id="IPR036259">
    <property type="entry name" value="MFS_trans_sf"/>
</dbReference>
<dbReference type="PROSITE" id="PS50850">
    <property type="entry name" value="MFS"/>
    <property type="match status" value="1"/>
</dbReference>
<evidence type="ECO:0000313" key="9">
    <source>
        <dbReference type="Proteomes" id="UP000460272"/>
    </source>
</evidence>
<dbReference type="CDD" id="cd17321">
    <property type="entry name" value="MFS_MMR_MDR_like"/>
    <property type="match status" value="1"/>
</dbReference>
<feature type="transmembrane region" description="Helical" evidence="6">
    <location>
        <begin position="288"/>
        <end position="307"/>
    </location>
</feature>
<sequence>MVVLMAGVLMTAVDTTIVVLALPEIQRSLHVALTDVVWVIVSFLLVITLLSTQVGRLGDMFGRVRMYETGFAVFVLGSLLCALAWDEVSIIVFRVVQGVGGALIMANSGAVIADLYPKERRGLAYGFTSLGWTIGAVLGVVLGGLIVTYVSWRWIFWINVPTGVLAIAVALRVLRDKGERISQRLDPLGMVTLGLGLFGVLWAITKLANGPFDAETAGYLIGGLALIGVFVYVESRVPAPMLPLRIFRVPMMAASLCASLFQGLASFAVLFLVLMYLQGPRGLSPINASLLLLPGYLISAGVSLYAGRLADKHGAVLPATAGLALQVVSLLLYAQLTNATPLWWIVCIGSISAVGACLFFPANSSAIMKAAPPDMFGIASGMLRTFSNIGMVFSFSVAILVASRSIPREVAFAIFVGTTTLHGQAAADFTTGLHAAFYESVAFMVIAAVLSALRGRGARS</sequence>
<dbReference type="InterPro" id="IPR020846">
    <property type="entry name" value="MFS_dom"/>
</dbReference>
<feature type="transmembrane region" description="Helical" evidence="6">
    <location>
        <begin position="64"/>
        <end position="85"/>
    </location>
</feature>
<dbReference type="Gene3D" id="1.20.1720.10">
    <property type="entry name" value="Multidrug resistance protein D"/>
    <property type="match status" value="1"/>
</dbReference>
<accession>A0A6P2BL89</accession>
<feature type="transmembrane region" description="Helical" evidence="6">
    <location>
        <begin position="31"/>
        <end position="52"/>
    </location>
</feature>
<feature type="transmembrane region" description="Helical" evidence="6">
    <location>
        <begin position="383"/>
        <end position="402"/>
    </location>
</feature>
<dbReference type="OrthoDB" id="102502at2"/>
<dbReference type="GO" id="GO:0005886">
    <property type="term" value="C:plasma membrane"/>
    <property type="evidence" value="ECO:0007669"/>
    <property type="project" value="UniProtKB-SubCell"/>
</dbReference>
<dbReference type="Pfam" id="PF07690">
    <property type="entry name" value="MFS_1"/>
    <property type="match status" value="1"/>
</dbReference>
<keyword evidence="4 6" id="KW-1133">Transmembrane helix</keyword>
<evidence type="ECO:0000256" key="5">
    <source>
        <dbReference type="ARBA" id="ARBA00023136"/>
    </source>
</evidence>
<name>A0A6P2BL89_9ACTN</name>
<dbReference type="GO" id="GO:0022857">
    <property type="term" value="F:transmembrane transporter activity"/>
    <property type="evidence" value="ECO:0007669"/>
    <property type="project" value="InterPro"/>
</dbReference>
<dbReference type="Gene3D" id="1.20.1250.20">
    <property type="entry name" value="MFS general substrate transporter like domains"/>
    <property type="match status" value="1"/>
</dbReference>
<dbReference type="EMBL" id="RPFW01000012">
    <property type="protein sequence ID" value="TVY99741.1"/>
    <property type="molecule type" value="Genomic_DNA"/>
</dbReference>
<feature type="domain" description="Major facilitator superfamily (MFS) profile" evidence="7">
    <location>
        <begin position="1"/>
        <end position="459"/>
    </location>
</feature>
<dbReference type="SUPFAM" id="SSF103473">
    <property type="entry name" value="MFS general substrate transporter"/>
    <property type="match status" value="1"/>
</dbReference>
<feature type="transmembrane region" description="Helical" evidence="6">
    <location>
        <begin position="253"/>
        <end position="276"/>
    </location>
</feature>
<feature type="transmembrane region" description="Helical" evidence="6">
    <location>
        <begin position="185"/>
        <end position="204"/>
    </location>
</feature>
<evidence type="ECO:0000256" key="4">
    <source>
        <dbReference type="ARBA" id="ARBA00022989"/>
    </source>
</evidence>
<dbReference type="PANTHER" id="PTHR42718:SF9">
    <property type="entry name" value="MAJOR FACILITATOR SUPERFAMILY MULTIDRUG TRANSPORTER MFSC"/>
    <property type="match status" value="1"/>
</dbReference>
<evidence type="ECO:0000256" key="6">
    <source>
        <dbReference type="SAM" id="Phobius"/>
    </source>
</evidence>
<dbReference type="InterPro" id="IPR011701">
    <property type="entry name" value="MFS"/>
</dbReference>
<feature type="transmembrane region" description="Helical" evidence="6">
    <location>
        <begin position="342"/>
        <end position="362"/>
    </location>
</feature>
<feature type="transmembrane region" description="Helical" evidence="6">
    <location>
        <begin position="91"/>
        <end position="116"/>
    </location>
</feature>
<evidence type="ECO:0000256" key="1">
    <source>
        <dbReference type="ARBA" id="ARBA00004651"/>
    </source>
</evidence>